<dbReference type="Pfam" id="PF00528">
    <property type="entry name" value="BPD_transp_1"/>
    <property type="match status" value="1"/>
</dbReference>
<organism evidence="9 10">
    <name type="scientific">Candidatus Segetimicrobium genomatis</name>
    <dbReference type="NCBI Taxonomy" id="2569760"/>
    <lineage>
        <taxon>Bacteria</taxon>
        <taxon>Bacillati</taxon>
        <taxon>Candidatus Sysuimicrobiota</taxon>
        <taxon>Candidatus Sysuimicrobiia</taxon>
        <taxon>Candidatus Sysuimicrobiales</taxon>
        <taxon>Candidatus Segetimicrobiaceae</taxon>
        <taxon>Candidatus Segetimicrobium</taxon>
    </lineage>
</organism>
<dbReference type="CDD" id="cd06261">
    <property type="entry name" value="TM_PBP2"/>
    <property type="match status" value="1"/>
</dbReference>
<feature type="transmembrane region" description="Helical" evidence="7">
    <location>
        <begin position="277"/>
        <end position="299"/>
    </location>
</feature>
<gene>
    <name evidence="9" type="ORF">E6H00_03920</name>
</gene>
<dbReference type="PANTHER" id="PTHR43163:SF6">
    <property type="entry name" value="DIPEPTIDE TRANSPORT SYSTEM PERMEASE PROTEIN DPPB-RELATED"/>
    <property type="match status" value="1"/>
</dbReference>
<evidence type="ECO:0000313" key="10">
    <source>
        <dbReference type="Proteomes" id="UP000318509"/>
    </source>
</evidence>
<dbReference type="SUPFAM" id="SSF161098">
    <property type="entry name" value="MetI-like"/>
    <property type="match status" value="1"/>
</dbReference>
<dbReference type="InterPro" id="IPR045621">
    <property type="entry name" value="BPD_transp_1_N"/>
</dbReference>
<dbReference type="PROSITE" id="PS50928">
    <property type="entry name" value="ABC_TM1"/>
    <property type="match status" value="1"/>
</dbReference>
<dbReference type="PANTHER" id="PTHR43163">
    <property type="entry name" value="DIPEPTIDE TRANSPORT SYSTEM PERMEASE PROTEIN DPPB-RELATED"/>
    <property type="match status" value="1"/>
</dbReference>
<sequence>MSRYAARRLWHAALTLFGVSILVFVVLRVMPGDPAKMLLPEGAPQSAVVELDRRLGLHRPLGEQYLIFLHSVFRGDFGQSFQYRAPAARVVLDRVPATIDLTIAAMLLITGVGVPIGLVAAVRRRTPYDYAGMVFAVLGQSLPNFWLGIMLILLFGVTLRWLPTSGFEGWRYLVLPSLTLAAYPTAFIARLTRSGMLEVLDQDFIRTARSKGLPATTTILRHALKNAIIPVLTVIGLQIGTLLSGAVITESVFAWPGIGKLIVDAIFSRDFPVVQTVLILSAATFVLVNLLVDLLYTLVDPRIRYG</sequence>
<keyword evidence="5 7" id="KW-1133">Transmembrane helix</keyword>
<keyword evidence="4 7" id="KW-0812">Transmembrane</keyword>
<dbReference type="InterPro" id="IPR035906">
    <property type="entry name" value="MetI-like_sf"/>
</dbReference>
<dbReference type="Pfam" id="PF19300">
    <property type="entry name" value="BPD_transp_1_N"/>
    <property type="match status" value="1"/>
</dbReference>
<feature type="domain" description="ABC transmembrane type-1" evidence="8">
    <location>
        <begin position="95"/>
        <end position="296"/>
    </location>
</feature>
<evidence type="ECO:0000256" key="3">
    <source>
        <dbReference type="ARBA" id="ARBA00022475"/>
    </source>
</evidence>
<name>A0A537K6U3_9BACT</name>
<accession>A0A537K6U3</accession>
<feature type="transmembrane region" description="Helical" evidence="7">
    <location>
        <begin position="169"/>
        <end position="189"/>
    </location>
</feature>
<protein>
    <submittedName>
        <fullName evidence="9">ABC transporter permease</fullName>
    </submittedName>
</protein>
<evidence type="ECO:0000259" key="8">
    <source>
        <dbReference type="PROSITE" id="PS50928"/>
    </source>
</evidence>
<comment type="subcellular location">
    <subcellularLocation>
        <location evidence="1 7">Cell membrane</location>
        <topology evidence="1 7">Multi-pass membrane protein</topology>
    </subcellularLocation>
</comment>
<comment type="similarity">
    <text evidence="7">Belongs to the binding-protein-dependent transport system permease family.</text>
</comment>
<evidence type="ECO:0000256" key="1">
    <source>
        <dbReference type="ARBA" id="ARBA00004651"/>
    </source>
</evidence>
<evidence type="ECO:0000256" key="6">
    <source>
        <dbReference type="ARBA" id="ARBA00023136"/>
    </source>
</evidence>
<evidence type="ECO:0000256" key="4">
    <source>
        <dbReference type="ARBA" id="ARBA00022692"/>
    </source>
</evidence>
<feature type="transmembrane region" description="Helical" evidence="7">
    <location>
        <begin position="227"/>
        <end position="248"/>
    </location>
</feature>
<keyword evidence="2 7" id="KW-0813">Transport</keyword>
<evidence type="ECO:0000256" key="7">
    <source>
        <dbReference type="RuleBase" id="RU363032"/>
    </source>
</evidence>
<dbReference type="InterPro" id="IPR000515">
    <property type="entry name" value="MetI-like"/>
</dbReference>
<comment type="caution">
    <text evidence="9">The sequence shown here is derived from an EMBL/GenBank/DDBJ whole genome shotgun (WGS) entry which is preliminary data.</text>
</comment>
<feature type="transmembrane region" description="Helical" evidence="7">
    <location>
        <begin position="101"/>
        <end position="122"/>
    </location>
</feature>
<keyword evidence="6 7" id="KW-0472">Membrane</keyword>
<dbReference type="Proteomes" id="UP000318509">
    <property type="component" value="Unassembled WGS sequence"/>
</dbReference>
<feature type="transmembrane region" description="Helical" evidence="7">
    <location>
        <begin position="134"/>
        <end position="157"/>
    </location>
</feature>
<dbReference type="Gene3D" id="1.10.3720.10">
    <property type="entry name" value="MetI-like"/>
    <property type="match status" value="1"/>
</dbReference>
<evidence type="ECO:0000313" key="9">
    <source>
        <dbReference type="EMBL" id="TMI91481.1"/>
    </source>
</evidence>
<keyword evidence="3" id="KW-1003">Cell membrane</keyword>
<dbReference type="GO" id="GO:0071916">
    <property type="term" value="F:dipeptide transmembrane transporter activity"/>
    <property type="evidence" value="ECO:0007669"/>
    <property type="project" value="TreeGrafter"/>
</dbReference>
<evidence type="ECO:0000256" key="2">
    <source>
        <dbReference type="ARBA" id="ARBA00022448"/>
    </source>
</evidence>
<dbReference type="EMBL" id="VBAK01000092">
    <property type="protein sequence ID" value="TMI91481.1"/>
    <property type="molecule type" value="Genomic_DNA"/>
</dbReference>
<proteinExistence type="inferred from homology"/>
<dbReference type="GO" id="GO:0005886">
    <property type="term" value="C:plasma membrane"/>
    <property type="evidence" value="ECO:0007669"/>
    <property type="project" value="UniProtKB-SubCell"/>
</dbReference>
<reference evidence="9 10" key="1">
    <citation type="journal article" date="2019" name="Nat. Microbiol.">
        <title>Mediterranean grassland soil C-N compound turnover is dependent on rainfall and depth, and is mediated by genomically divergent microorganisms.</title>
        <authorList>
            <person name="Diamond S."/>
            <person name="Andeer P.F."/>
            <person name="Li Z."/>
            <person name="Crits-Christoph A."/>
            <person name="Burstein D."/>
            <person name="Anantharaman K."/>
            <person name="Lane K.R."/>
            <person name="Thomas B.C."/>
            <person name="Pan C."/>
            <person name="Northen T.R."/>
            <person name="Banfield J.F."/>
        </authorList>
    </citation>
    <scope>NUCLEOTIDE SEQUENCE [LARGE SCALE GENOMIC DNA]</scope>
    <source>
        <strain evidence="9">NP_3</strain>
    </source>
</reference>
<feature type="transmembrane region" description="Helical" evidence="7">
    <location>
        <begin position="12"/>
        <end position="30"/>
    </location>
</feature>
<evidence type="ECO:0000256" key="5">
    <source>
        <dbReference type="ARBA" id="ARBA00022989"/>
    </source>
</evidence>
<dbReference type="AlphaFoldDB" id="A0A537K6U3"/>